<dbReference type="InterPro" id="IPR015943">
    <property type="entry name" value="WD40/YVTN_repeat-like_dom_sf"/>
</dbReference>
<feature type="chain" id="PRO_5015362428" evidence="2">
    <location>
        <begin position="26"/>
        <end position="484"/>
    </location>
</feature>
<dbReference type="AlphaFoldDB" id="A0A2R7YUP7"/>
<reference evidence="3 4" key="1">
    <citation type="submission" date="2018-03" db="EMBL/GenBank/DDBJ databases">
        <authorList>
            <person name="Keele B.F."/>
        </authorList>
    </citation>
    <scope>NUCLEOTIDE SEQUENCE [LARGE SCALE GENOMIC DNA]</scope>
    <source>
        <strain evidence="3 4">IB-3</strain>
    </source>
</reference>
<feature type="compositionally biased region" description="Basic and acidic residues" evidence="1">
    <location>
        <begin position="38"/>
        <end position="48"/>
    </location>
</feature>
<feature type="signal peptide" evidence="2">
    <location>
        <begin position="1"/>
        <end position="25"/>
    </location>
</feature>
<dbReference type="EMBL" id="PYXZ01000007">
    <property type="protein sequence ID" value="PUA80023.1"/>
    <property type="molecule type" value="Genomic_DNA"/>
</dbReference>
<evidence type="ECO:0000313" key="3">
    <source>
        <dbReference type="EMBL" id="PUA80023.1"/>
    </source>
</evidence>
<protein>
    <submittedName>
        <fullName evidence="3">Uncharacterized protein</fullName>
    </submittedName>
</protein>
<dbReference type="SUPFAM" id="SSF51004">
    <property type="entry name" value="C-terminal (heme d1) domain of cytochrome cd1-nitrite reductase"/>
    <property type="match status" value="1"/>
</dbReference>
<keyword evidence="2" id="KW-0732">Signal</keyword>
<dbReference type="Proteomes" id="UP000244867">
    <property type="component" value="Unassembled WGS sequence"/>
</dbReference>
<evidence type="ECO:0000313" key="4">
    <source>
        <dbReference type="Proteomes" id="UP000244867"/>
    </source>
</evidence>
<feature type="region of interest" description="Disordered" evidence="1">
    <location>
        <begin position="25"/>
        <end position="48"/>
    </location>
</feature>
<dbReference type="Gene3D" id="2.130.10.10">
    <property type="entry name" value="YVTN repeat-like/Quinoprotein amine dehydrogenase"/>
    <property type="match status" value="1"/>
</dbReference>
<proteinExistence type="predicted"/>
<name>A0A2R7YUP7_9ACTN</name>
<sequence length="484" mass="51583">MARLGLTVAVAVTVLAGTLALSGQAQGGREAQPVPRADCGDGARPETDIQGRVPAADYASGRVDRGYRCNARAVSHHGSSGGFKVHRYTDARGQTCAFYDSTLVFPRDLVYNLTSGLGVVVLAMDNPKRPRQTATLTSPAMLSPHESLLLNEERGLLAATLGTAATYPGILDVYDVRTDCRHPRLLSSTPSGLLGHESGFAPDGRTFWTASTSGTLVAIDVSDPSSPLPVMVQPGVNYHGLRFSADGDTMYAANIGQPDLGSLDLMGRTGLDVLDVGRVNDRVPGAVPTVLSKLTWPGASIPQSAEPFTQDGHDYVLEMDEFADLFSLKGVADLANAPVGAGRIINVDDPRHPFVVSDLRLEVHQADVHGGEQFHDPGADFPAQGYAGHYCSVPTRDEPRIAGCSMIASGLRLFDISDVEHPREVAYFNKPQRPGSRPTFPDVAGAYAMSAPAWDAERGSVWFTDANSGFYDVKLTNGVARLLR</sequence>
<accession>A0A2R7YUP7</accession>
<dbReference type="InterPro" id="IPR011048">
    <property type="entry name" value="Haem_d1_sf"/>
</dbReference>
<organism evidence="3 4">
    <name type="scientific">Nocardioides currus</name>
    <dbReference type="NCBI Taxonomy" id="2133958"/>
    <lineage>
        <taxon>Bacteria</taxon>
        <taxon>Bacillati</taxon>
        <taxon>Actinomycetota</taxon>
        <taxon>Actinomycetes</taxon>
        <taxon>Propionibacteriales</taxon>
        <taxon>Nocardioidaceae</taxon>
        <taxon>Nocardioides</taxon>
    </lineage>
</organism>
<evidence type="ECO:0000256" key="1">
    <source>
        <dbReference type="SAM" id="MobiDB-lite"/>
    </source>
</evidence>
<evidence type="ECO:0000256" key="2">
    <source>
        <dbReference type="SAM" id="SignalP"/>
    </source>
</evidence>
<comment type="caution">
    <text evidence="3">The sequence shown here is derived from an EMBL/GenBank/DDBJ whole genome shotgun (WGS) entry which is preliminary data.</text>
</comment>
<keyword evidence="4" id="KW-1185">Reference proteome</keyword>
<gene>
    <name evidence="3" type="ORF">C7S10_15820</name>
</gene>